<organism evidence="1 2">
    <name type="scientific">Punica granatum</name>
    <name type="common">Pomegranate</name>
    <dbReference type="NCBI Taxonomy" id="22663"/>
    <lineage>
        <taxon>Eukaryota</taxon>
        <taxon>Viridiplantae</taxon>
        <taxon>Streptophyta</taxon>
        <taxon>Embryophyta</taxon>
        <taxon>Tracheophyta</taxon>
        <taxon>Spermatophyta</taxon>
        <taxon>Magnoliopsida</taxon>
        <taxon>eudicotyledons</taxon>
        <taxon>Gunneridae</taxon>
        <taxon>Pentapetalae</taxon>
        <taxon>rosids</taxon>
        <taxon>malvids</taxon>
        <taxon>Myrtales</taxon>
        <taxon>Lythraceae</taxon>
        <taxon>Punica</taxon>
    </lineage>
</organism>
<dbReference type="AlphaFoldDB" id="A0A218XPK5"/>
<proteinExistence type="predicted"/>
<gene>
    <name evidence="1" type="ORF">CDL15_Pgr015953</name>
</gene>
<evidence type="ECO:0000313" key="1">
    <source>
        <dbReference type="EMBL" id="OWM86917.1"/>
    </source>
</evidence>
<reference evidence="2" key="1">
    <citation type="journal article" date="2017" name="Plant J.">
        <title>The pomegranate (Punica granatum L.) genome and the genomics of punicalagin biosynthesis.</title>
        <authorList>
            <person name="Qin G."/>
            <person name="Xu C."/>
            <person name="Ming R."/>
            <person name="Tang H."/>
            <person name="Guyot R."/>
            <person name="Kramer E.M."/>
            <person name="Hu Y."/>
            <person name="Yi X."/>
            <person name="Qi Y."/>
            <person name="Xu X."/>
            <person name="Gao Z."/>
            <person name="Pan H."/>
            <person name="Jian J."/>
            <person name="Tian Y."/>
            <person name="Yue Z."/>
            <person name="Xu Y."/>
        </authorList>
    </citation>
    <scope>NUCLEOTIDE SEQUENCE [LARGE SCALE GENOMIC DNA]</scope>
    <source>
        <strain evidence="2">cv. Dabenzi</strain>
    </source>
</reference>
<accession>A0A218XPK5</accession>
<name>A0A218XPK5_PUNGR</name>
<dbReference type="Proteomes" id="UP000197138">
    <property type="component" value="Unassembled WGS sequence"/>
</dbReference>
<comment type="caution">
    <text evidence="1">The sequence shown here is derived from an EMBL/GenBank/DDBJ whole genome shotgun (WGS) entry which is preliminary data.</text>
</comment>
<evidence type="ECO:0000313" key="2">
    <source>
        <dbReference type="Proteomes" id="UP000197138"/>
    </source>
</evidence>
<dbReference type="EMBL" id="MTKT01001080">
    <property type="protein sequence ID" value="OWM86917.1"/>
    <property type="molecule type" value="Genomic_DNA"/>
</dbReference>
<sequence>MSGIVYPRRHPVLANLHRWLGMVAQAGSACDTSQEGAGGDYGWLGMCGNLR</sequence>
<protein>
    <submittedName>
        <fullName evidence="1">Uncharacterized protein</fullName>
    </submittedName>
</protein>